<sequence length="572" mass="59925">MTAGSRGETAGQRTRRLIARATGPSAITWWTWIVTAPFAVTVMSGMQYVAGGPWAVAAVAALQHSAVGGLLLCGSGLLRITAARARPYVVLAIFAVIGAVRPFLFLASGAALGIPVRAGDLFGRVMINVVVTVTMFALIAAAVDLVRDHLGVFRRLRSARAASARDADRSAERIRSLRDSAVDDVLGELDAATESATAHGIQPAEAARLLRALAEEVVRPVSHRLYEDDDAQPDTAAGDARVSNRDWVISVLGGMRAAPPLLLALLYAALVTPFAIQQYGILVSLLPLFCGFAVILLANAGLVEVVDTTPRRWRSPVLVLGYVAIGVLLSLTSEVVVRAMGHDPRLVWFESATYGVIAVGVALVASLSTRIRQDQGELEAALQANIQSAAQMRADYAHERTALARLLHSGVQAELIAAALALGSGRPDGPADASADLRAVVQRIRGELLAPRAEPDAADRVAALVESWRSAIALRATIGDGVWDRLREPARASAVVDAISEGLANAVRHGDGTPVSLEVRPDRPSGVEVVVTSGGALASAQPGIGLRQLSEHGAVTLHESGAGRVELAVAIP</sequence>
<feature type="transmembrane region" description="Helical" evidence="1">
    <location>
        <begin position="126"/>
        <end position="146"/>
    </location>
</feature>
<feature type="transmembrane region" description="Helical" evidence="1">
    <location>
        <begin position="282"/>
        <end position="305"/>
    </location>
</feature>
<evidence type="ECO:0008006" key="3">
    <source>
        <dbReference type="Google" id="ProtNLM"/>
    </source>
</evidence>
<protein>
    <recommendedName>
        <fullName evidence="3">Signal transduction histidine kinase subgroup 3 dimerisation and phosphoacceptor domain-containing protein</fullName>
    </recommendedName>
</protein>
<evidence type="ECO:0000313" key="2">
    <source>
        <dbReference type="EMBL" id="XBM49715.1"/>
    </source>
</evidence>
<organism evidence="2">
    <name type="scientific">Leifsonia sp. NPDC080035</name>
    <dbReference type="NCBI Taxonomy" id="3143936"/>
    <lineage>
        <taxon>Bacteria</taxon>
        <taxon>Bacillati</taxon>
        <taxon>Actinomycetota</taxon>
        <taxon>Actinomycetes</taxon>
        <taxon>Micrococcales</taxon>
        <taxon>Microbacteriaceae</taxon>
        <taxon>Leifsonia</taxon>
    </lineage>
</organism>
<accession>A0AAU7GHB9</accession>
<feature type="transmembrane region" description="Helical" evidence="1">
    <location>
        <begin position="346"/>
        <end position="367"/>
    </location>
</feature>
<keyword evidence="1" id="KW-0472">Membrane</keyword>
<proteinExistence type="predicted"/>
<keyword evidence="1" id="KW-0812">Transmembrane</keyword>
<reference evidence="2" key="1">
    <citation type="submission" date="2024-05" db="EMBL/GenBank/DDBJ databases">
        <title>The Natural Products Discovery Center: Release of the First 8490 Sequenced Strains for Exploring Actinobacteria Biosynthetic Diversity.</title>
        <authorList>
            <person name="Kalkreuter E."/>
            <person name="Kautsar S.A."/>
            <person name="Yang D."/>
            <person name="Bader C.D."/>
            <person name="Teijaro C.N."/>
            <person name="Fluegel L."/>
            <person name="Davis C.M."/>
            <person name="Simpson J.R."/>
            <person name="Lauterbach L."/>
            <person name="Steele A.D."/>
            <person name="Gui C."/>
            <person name="Meng S."/>
            <person name="Li G."/>
            <person name="Viehrig K."/>
            <person name="Ye F."/>
            <person name="Su P."/>
            <person name="Kiefer A.F."/>
            <person name="Nichols A."/>
            <person name="Cepeda A.J."/>
            <person name="Yan W."/>
            <person name="Fan B."/>
            <person name="Jiang Y."/>
            <person name="Adhikari A."/>
            <person name="Zheng C.-J."/>
            <person name="Schuster L."/>
            <person name="Cowan T.M."/>
            <person name="Smanski M.J."/>
            <person name="Chevrette M.G."/>
            <person name="de Carvalho L.P.S."/>
            <person name="Shen B."/>
        </authorList>
    </citation>
    <scope>NUCLEOTIDE SEQUENCE</scope>
    <source>
        <strain evidence="2">NPDC080035</strain>
    </source>
</reference>
<feature type="transmembrane region" description="Helical" evidence="1">
    <location>
        <begin position="317"/>
        <end position="340"/>
    </location>
</feature>
<evidence type="ECO:0000256" key="1">
    <source>
        <dbReference type="SAM" id="Phobius"/>
    </source>
</evidence>
<keyword evidence="1" id="KW-1133">Transmembrane helix</keyword>
<feature type="transmembrane region" description="Helical" evidence="1">
    <location>
        <begin position="54"/>
        <end position="78"/>
    </location>
</feature>
<name>A0AAU7GHB9_9MICO</name>
<dbReference type="InterPro" id="IPR036890">
    <property type="entry name" value="HATPase_C_sf"/>
</dbReference>
<feature type="transmembrane region" description="Helical" evidence="1">
    <location>
        <begin position="90"/>
        <end position="114"/>
    </location>
</feature>
<dbReference type="RefSeq" id="WP_348789626.1">
    <property type="nucleotide sequence ID" value="NZ_CP157390.1"/>
</dbReference>
<dbReference type="EMBL" id="CP157390">
    <property type="protein sequence ID" value="XBM49715.1"/>
    <property type="molecule type" value="Genomic_DNA"/>
</dbReference>
<dbReference type="Gene3D" id="3.30.565.10">
    <property type="entry name" value="Histidine kinase-like ATPase, C-terminal domain"/>
    <property type="match status" value="1"/>
</dbReference>
<gene>
    <name evidence="2" type="ORF">AAME72_07570</name>
</gene>
<dbReference type="AlphaFoldDB" id="A0AAU7GHB9"/>
<feature type="transmembrane region" description="Helical" evidence="1">
    <location>
        <begin position="21"/>
        <end position="42"/>
    </location>
</feature>
<feature type="transmembrane region" description="Helical" evidence="1">
    <location>
        <begin position="257"/>
        <end position="276"/>
    </location>
</feature>